<organism evidence="2 3">
    <name type="scientific">Dentiscutata erythropus</name>
    <dbReference type="NCBI Taxonomy" id="1348616"/>
    <lineage>
        <taxon>Eukaryota</taxon>
        <taxon>Fungi</taxon>
        <taxon>Fungi incertae sedis</taxon>
        <taxon>Mucoromycota</taxon>
        <taxon>Glomeromycotina</taxon>
        <taxon>Glomeromycetes</taxon>
        <taxon>Diversisporales</taxon>
        <taxon>Gigasporaceae</taxon>
        <taxon>Dentiscutata</taxon>
    </lineage>
</organism>
<dbReference type="OrthoDB" id="2435437at2759"/>
<dbReference type="EMBL" id="CAJVPY010002685">
    <property type="protein sequence ID" value="CAG8569089.1"/>
    <property type="molecule type" value="Genomic_DNA"/>
</dbReference>
<accession>A0A9N9BM31</accession>
<dbReference type="Proteomes" id="UP000789405">
    <property type="component" value="Unassembled WGS sequence"/>
</dbReference>
<gene>
    <name evidence="2" type="ORF">DERYTH_LOCUS6116</name>
</gene>
<feature type="non-terminal residue" evidence="2">
    <location>
        <position position="349"/>
    </location>
</feature>
<feature type="compositionally biased region" description="Acidic residues" evidence="1">
    <location>
        <begin position="103"/>
        <end position="123"/>
    </location>
</feature>
<keyword evidence="3" id="KW-1185">Reference proteome</keyword>
<name>A0A9N9BM31_9GLOM</name>
<evidence type="ECO:0000256" key="1">
    <source>
        <dbReference type="SAM" id="MobiDB-lite"/>
    </source>
</evidence>
<sequence length="349" mass="40508">VRRSRLLKKKQAKLVSNSFQDVSANSDLKESNDNFEDVLTSNDDDLEERNENVYYCEGNNEDKDFEALVNNNSLEYNNTDDYLEESSNDFESITFHSDSLESSNDDLEDSTNDCETSSDDVLTDYDNNYENNSDDVLTDDDNLSAQEIADGLSNYQTSTVSTSSSENIRCLRSQRIRMPLLTIKSHTISINNRKMASTSKPTKLAYTISIKEHLNQILNNSRLMAKIYFGHGIKCQEKSELWHGNIYQERSHRGHKELWMIEENYKIIPPSYVLRHISVWIEDVSQPASYNFYISEILYKDAITKEFYTYIKLHIGDVVIIKEEDNESYAIIRAIFTHKYNNRLIYAFV</sequence>
<dbReference type="AlphaFoldDB" id="A0A9N9BM31"/>
<feature type="region of interest" description="Disordered" evidence="1">
    <location>
        <begin position="98"/>
        <end position="126"/>
    </location>
</feature>
<proteinExistence type="predicted"/>
<comment type="caution">
    <text evidence="2">The sequence shown here is derived from an EMBL/GenBank/DDBJ whole genome shotgun (WGS) entry which is preliminary data.</text>
</comment>
<reference evidence="2" key="1">
    <citation type="submission" date="2021-06" db="EMBL/GenBank/DDBJ databases">
        <authorList>
            <person name="Kallberg Y."/>
            <person name="Tangrot J."/>
            <person name="Rosling A."/>
        </authorList>
    </citation>
    <scope>NUCLEOTIDE SEQUENCE</scope>
    <source>
        <strain evidence="2">MA453B</strain>
    </source>
</reference>
<evidence type="ECO:0000313" key="2">
    <source>
        <dbReference type="EMBL" id="CAG8569089.1"/>
    </source>
</evidence>
<protein>
    <submittedName>
        <fullName evidence="2">3472_t:CDS:1</fullName>
    </submittedName>
</protein>
<evidence type="ECO:0000313" key="3">
    <source>
        <dbReference type="Proteomes" id="UP000789405"/>
    </source>
</evidence>